<dbReference type="InterPro" id="IPR050103">
    <property type="entry name" value="Class-III_PLP-dep_AT"/>
</dbReference>
<dbReference type="PANTHER" id="PTHR11986:SF79">
    <property type="entry name" value="ACETYLORNITHINE AMINOTRANSFERASE, MITOCHONDRIAL"/>
    <property type="match status" value="1"/>
</dbReference>
<dbReference type="InterPro" id="IPR015421">
    <property type="entry name" value="PyrdxlP-dep_Trfase_major"/>
</dbReference>
<dbReference type="SUPFAM" id="SSF53383">
    <property type="entry name" value="PLP-dependent transferases"/>
    <property type="match status" value="1"/>
</dbReference>
<evidence type="ECO:0000313" key="7">
    <source>
        <dbReference type="Proteomes" id="UP000677913"/>
    </source>
</evidence>
<keyword evidence="2 6" id="KW-0032">Aminotransferase</keyword>
<organism evidence="6 7">
    <name type="scientific">Actinocrinis puniceicyclus</name>
    <dbReference type="NCBI Taxonomy" id="977794"/>
    <lineage>
        <taxon>Bacteria</taxon>
        <taxon>Bacillati</taxon>
        <taxon>Actinomycetota</taxon>
        <taxon>Actinomycetes</taxon>
        <taxon>Catenulisporales</taxon>
        <taxon>Actinospicaceae</taxon>
        <taxon>Actinocrinis</taxon>
    </lineage>
</organism>
<name>A0A8J8BCR6_9ACTN</name>
<accession>A0A8J8BCR6</accession>
<keyword evidence="7" id="KW-1185">Reference proteome</keyword>
<gene>
    <name evidence="6" type="ORF">KGA66_03245</name>
</gene>
<dbReference type="InterPro" id="IPR005814">
    <property type="entry name" value="Aminotrans_3"/>
</dbReference>
<dbReference type="InterPro" id="IPR049704">
    <property type="entry name" value="Aminotrans_3_PPA_site"/>
</dbReference>
<evidence type="ECO:0000256" key="5">
    <source>
        <dbReference type="RuleBase" id="RU003560"/>
    </source>
</evidence>
<dbReference type="PANTHER" id="PTHR11986">
    <property type="entry name" value="AMINOTRANSFERASE CLASS III"/>
    <property type="match status" value="1"/>
</dbReference>
<evidence type="ECO:0000256" key="3">
    <source>
        <dbReference type="ARBA" id="ARBA00022679"/>
    </source>
</evidence>
<dbReference type="GO" id="GO:0042802">
    <property type="term" value="F:identical protein binding"/>
    <property type="evidence" value="ECO:0007669"/>
    <property type="project" value="TreeGrafter"/>
</dbReference>
<comment type="similarity">
    <text evidence="5">Belongs to the class-III pyridoxal-phosphate-dependent aminotransferase family.</text>
</comment>
<evidence type="ECO:0000256" key="1">
    <source>
        <dbReference type="ARBA" id="ARBA00001933"/>
    </source>
</evidence>
<evidence type="ECO:0000256" key="2">
    <source>
        <dbReference type="ARBA" id="ARBA00022576"/>
    </source>
</evidence>
<reference evidence="6" key="1">
    <citation type="submission" date="2021-04" db="EMBL/GenBank/DDBJ databases">
        <title>Genome based classification of Actinospica acidithermotolerans sp. nov., an actinobacterium isolated from an Indonesian hot spring.</title>
        <authorList>
            <person name="Kusuma A.B."/>
            <person name="Putra K.E."/>
            <person name="Nafisah S."/>
            <person name="Loh J."/>
            <person name="Nouioui I."/>
            <person name="Goodfellow M."/>
        </authorList>
    </citation>
    <scope>NUCLEOTIDE SEQUENCE</scope>
    <source>
        <strain evidence="6">DSM 45618</strain>
    </source>
</reference>
<keyword evidence="3" id="KW-0808">Transferase</keyword>
<dbReference type="GO" id="GO:0030170">
    <property type="term" value="F:pyridoxal phosphate binding"/>
    <property type="evidence" value="ECO:0007669"/>
    <property type="project" value="InterPro"/>
</dbReference>
<dbReference type="InterPro" id="IPR015422">
    <property type="entry name" value="PyrdxlP-dep_Trfase_small"/>
</dbReference>
<dbReference type="Proteomes" id="UP000677913">
    <property type="component" value="Unassembled WGS sequence"/>
</dbReference>
<dbReference type="Gene3D" id="3.40.640.10">
    <property type="entry name" value="Type I PLP-dependent aspartate aminotransferase-like (Major domain)"/>
    <property type="match status" value="1"/>
</dbReference>
<evidence type="ECO:0000313" key="6">
    <source>
        <dbReference type="EMBL" id="MBS2962049.1"/>
    </source>
</evidence>
<dbReference type="PIRSF" id="PIRSF000521">
    <property type="entry name" value="Transaminase_4ab_Lys_Orn"/>
    <property type="match status" value="1"/>
</dbReference>
<dbReference type="EMBL" id="JAGSXH010000006">
    <property type="protein sequence ID" value="MBS2962049.1"/>
    <property type="molecule type" value="Genomic_DNA"/>
</dbReference>
<protein>
    <submittedName>
        <fullName evidence="6">Aspartate aminotransferase family protein</fullName>
    </submittedName>
</protein>
<dbReference type="Gene3D" id="3.90.1150.10">
    <property type="entry name" value="Aspartate Aminotransferase, domain 1"/>
    <property type="match status" value="1"/>
</dbReference>
<dbReference type="CDD" id="cd00610">
    <property type="entry name" value="OAT_like"/>
    <property type="match status" value="1"/>
</dbReference>
<dbReference type="GO" id="GO:0008483">
    <property type="term" value="F:transaminase activity"/>
    <property type="evidence" value="ECO:0007669"/>
    <property type="project" value="UniProtKB-KW"/>
</dbReference>
<dbReference type="InterPro" id="IPR015424">
    <property type="entry name" value="PyrdxlP-dep_Trfase"/>
</dbReference>
<comment type="cofactor">
    <cofactor evidence="1">
        <name>pyridoxal 5'-phosphate</name>
        <dbReference type="ChEBI" id="CHEBI:597326"/>
    </cofactor>
</comment>
<evidence type="ECO:0000256" key="4">
    <source>
        <dbReference type="ARBA" id="ARBA00022898"/>
    </source>
</evidence>
<dbReference type="RefSeq" id="WP_211464312.1">
    <property type="nucleotide sequence ID" value="NZ_JAGSXH010000006.1"/>
</dbReference>
<proteinExistence type="inferred from homology"/>
<dbReference type="PROSITE" id="PS00600">
    <property type="entry name" value="AA_TRANSFER_CLASS_3"/>
    <property type="match status" value="1"/>
</dbReference>
<sequence>MTTHRFDTAPHSPALRVLAARESPSMAATIGNDIGVALTRGRGTRVWDEDGREYLDLTAGSGVHALGHAHPAVLAAMQAQLAEFAHGGWQFSCPARARLTERLCTVLPWPDPMILWCTTGSEAVEAVLKVARAATGRRQVLGFLGGYHGKTSGALTVTANAAFRADVTEVPVAGLSLPYPVAPGHVPPGAAPGRGHRFGQEILDHPDFGGADVAGLIVETVQGAGGMQAAAPGLLTELRRHTAERGQLLILDEIFTGFGRTGAMFGFCHEDVQPDLVVLGKALGGGLPVAAVAGPRELLGALAPLRQTSTFSANPVACAAGVAVLDVLQTQQMPARAAVAGQRLVDAVRALQVPGVRLEAIGRGLMTGVRVAQAPDTDRGAFTRGVVRRMREAGVLALRGGADGAVIKWTPPLNISDADLDLSVEVLAAALGGQAEAAQDRHTAERVEV</sequence>
<keyword evidence="4 5" id="KW-0663">Pyridoxal phosphate</keyword>
<comment type="caution">
    <text evidence="6">The sequence shown here is derived from an EMBL/GenBank/DDBJ whole genome shotgun (WGS) entry which is preliminary data.</text>
</comment>
<dbReference type="Pfam" id="PF00202">
    <property type="entry name" value="Aminotran_3"/>
    <property type="match status" value="1"/>
</dbReference>
<dbReference type="AlphaFoldDB" id="A0A8J8BCR6"/>